<dbReference type="SUPFAM" id="SSF81406">
    <property type="entry name" value="Mitochondrial cytochrome c oxidase subunit IV"/>
    <property type="match status" value="2"/>
</dbReference>
<dbReference type="InterPro" id="IPR004203">
    <property type="entry name" value="Cyt_c_oxidase_su4_fam"/>
</dbReference>
<dbReference type="GO" id="GO:0016491">
    <property type="term" value="F:oxidoreductase activity"/>
    <property type="evidence" value="ECO:0007669"/>
    <property type="project" value="UniProtKB-KW"/>
</dbReference>
<dbReference type="PANTHER" id="PTHR10707">
    <property type="entry name" value="CYTOCHROME C OXIDASE SUBUNIT IV"/>
    <property type="match status" value="1"/>
</dbReference>
<keyword evidence="4" id="KW-0999">Mitochondrion inner membrane</keyword>
<keyword evidence="8" id="KW-0496">Mitochondrion</keyword>
<dbReference type="EMBL" id="JANAWD010000271">
    <property type="protein sequence ID" value="KAJ3482482.1"/>
    <property type="molecule type" value="Genomic_DNA"/>
</dbReference>
<evidence type="ECO:0008006" key="12">
    <source>
        <dbReference type="Google" id="ProtNLM"/>
    </source>
</evidence>
<dbReference type="GO" id="GO:0045277">
    <property type="term" value="C:respiratory chain complex IV"/>
    <property type="evidence" value="ECO:0007669"/>
    <property type="project" value="InterPro"/>
</dbReference>
<dbReference type="AlphaFoldDB" id="A0AAD5UZX8"/>
<dbReference type="GO" id="GO:0005743">
    <property type="term" value="C:mitochondrial inner membrane"/>
    <property type="evidence" value="ECO:0007669"/>
    <property type="project" value="UniProtKB-SubCell"/>
</dbReference>
<evidence type="ECO:0000256" key="3">
    <source>
        <dbReference type="ARBA" id="ARBA00022692"/>
    </source>
</evidence>
<protein>
    <recommendedName>
        <fullName evidence="12">Cytochrome c oxidase subunit IV</fullName>
    </recommendedName>
</protein>
<reference evidence="10" key="1">
    <citation type="submission" date="2022-07" db="EMBL/GenBank/DDBJ databases">
        <title>Genome Sequence of Physisporinus lineatus.</title>
        <authorList>
            <person name="Buettner E."/>
        </authorList>
    </citation>
    <scope>NUCLEOTIDE SEQUENCE</scope>
    <source>
        <strain evidence="10">VT162</strain>
    </source>
</reference>
<keyword evidence="9" id="KW-0472">Membrane</keyword>
<accession>A0AAD5UZX8</accession>
<keyword evidence="6" id="KW-1133">Transmembrane helix</keyword>
<keyword evidence="3" id="KW-0812">Transmembrane</keyword>
<evidence type="ECO:0000256" key="9">
    <source>
        <dbReference type="ARBA" id="ARBA00023136"/>
    </source>
</evidence>
<keyword evidence="5" id="KW-0809">Transit peptide</keyword>
<dbReference type="Proteomes" id="UP001212997">
    <property type="component" value="Unassembled WGS sequence"/>
</dbReference>
<dbReference type="Gene3D" id="1.10.442.10">
    <property type="entry name" value="Cytochrome c oxidase subunit IV"/>
    <property type="match status" value="1"/>
</dbReference>
<gene>
    <name evidence="10" type="ORF">NLI96_g6961</name>
</gene>
<evidence type="ECO:0000313" key="11">
    <source>
        <dbReference type="Proteomes" id="UP001212997"/>
    </source>
</evidence>
<evidence type="ECO:0000256" key="4">
    <source>
        <dbReference type="ARBA" id="ARBA00022792"/>
    </source>
</evidence>
<comment type="caution">
    <text evidence="10">The sequence shown here is derived from an EMBL/GenBank/DDBJ whole genome shotgun (WGS) entry which is preliminary data.</text>
</comment>
<keyword evidence="11" id="KW-1185">Reference proteome</keyword>
<dbReference type="Pfam" id="PF02936">
    <property type="entry name" value="COX4"/>
    <property type="match status" value="2"/>
</dbReference>
<evidence type="ECO:0000256" key="6">
    <source>
        <dbReference type="ARBA" id="ARBA00022989"/>
    </source>
</evidence>
<proteinExistence type="inferred from homology"/>
<organism evidence="10 11">
    <name type="scientific">Meripilus lineatus</name>
    <dbReference type="NCBI Taxonomy" id="2056292"/>
    <lineage>
        <taxon>Eukaryota</taxon>
        <taxon>Fungi</taxon>
        <taxon>Dikarya</taxon>
        <taxon>Basidiomycota</taxon>
        <taxon>Agaricomycotina</taxon>
        <taxon>Agaricomycetes</taxon>
        <taxon>Polyporales</taxon>
        <taxon>Meripilaceae</taxon>
        <taxon>Meripilus</taxon>
    </lineage>
</organism>
<sequence>MQALRVARPRVSLRALQQVKGVRAIAATANASHATQAATAGSSGSSAVIPLTNVEAQWEALSADEQLAVHNQLEEIQKRDWRTLSIDEKKAAYYVAFGPHGPRAAVNPPGTTLRLLIGTLGLVGASAALYFGFRAICKSSSSPVSSRSNMRSFSLFRISRTAPAPPRTINKEWEEASNQRAIDQKMDPINGLTREGYTGTGFVQHK</sequence>
<dbReference type="InterPro" id="IPR036639">
    <property type="entry name" value="Cyt_c_oxidase_su4_sf"/>
</dbReference>
<dbReference type="GO" id="GO:0006123">
    <property type="term" value="P:mitochondrial electron transport, cytochrome c to oxygen"/>
    <property type="evidence" value="ECO:0007669"/>
    <property type="project" value="InterPro"/>
</dbReference>
<dbReference type="PANTHER" id="PTHR10707:SF10">
    <property type="entry name" value="CYTOCHROME C OXIDASE SUBUNIT 4"/>
    <property type="match status" value="1"/>
</dbReference>
<keyword evidence="7" id="KW-0560">Oxidoreductase</keyword>
<comment type="similarity">
    <text evidence="2">Belongs to the cytochrome c oxidase IV family.</text>
</comment>
<evidence type="ECO:0000256" key="5">
    <source>
        <dbReference type="ARBA" id="ARBA00022946"/>
    </source>
</evidence>
<comment type="subcellular location">
    <subcellularLocation>
        <location evidence="1">Mitochondrion inner membrane</location>
        <topology evidence="1">Single-pass membrane protein</topology>
    </subcellularLocation>
</comment>
<evidence type="ECO:0000256" key="1">
    <source>
        <dbReference type="ARBA" id="ARBA00004434"/>
    </source>
</evidence>
<name>A0AAD5UZX8_9APHY</name>
<evidence type="ECO:0000256" key="8">
    <source>
        <dbReference type="ARBA" id="ARBA00023128"/>
    </source>
</evidence>
<evidence type="ECO:0000313" key="10">
    <source>
        <dbReference type="EMBL" id="KAJ3482482.1"/>
    </source>
</evidence>
<evidence type="ECO:0000256" key="7">
    <source>
        <dbReference type="ARBA" id="ARBA00023002"/>
    </source>
</evidence>
<evidence type="ECO:0000256" key="2">
    <source>
        <dbReference type="ARBA" id="ARBA00008135"/>
    </source>
</evidence>